<accession>A0A8S0ULN0</accession>
<evidence type="ECO:0000256" key="6">
    <source>
        <dbReference type="ARBA" id="ARBA00023211"/>
    </source>
</evidence>
<reference evidence="10 11" key="1">
    <citation type="submission" date="2019-12" db="EMBL/GenBank/DDBJ databases">
        <authorList>
            <person name="Alioto T."/>
            <person name="Alioto T."/>
            <person name="Gomez Garrido J."/>
        </authorList>
    </citation>
    <scope>NUCLEOTIDE SEQUENCE [LARGE SCALE GENOMIC DNA]</scope>
</reference>
<dbReference type="Gene3D" id="2.60.120.10">
    <property type="entry name" value="Jelly Rolls"/>
    <property type="match status" value="1"/>
</dbReference>
<keyword evidence="7" id="KW-0479">Metal-binding</keyword>
<dbReference type="PANTHER" id="PTHR36355:SF1">
    <property type="entry name" value="EXPRESSED PROTEIN"/>
    <property type="match status" value="1"/>
</dbReference>
<sequence>MYNLILGKNPASVQANDFSFSGLHSAVNTASPFGSVVTPVIVAQLSGLNTLGISIVYTDIAPWGIVPPHTHPPATEILTVIEGTLQVGFIASNPDNTQITKIMENTNPNIARVQQVKKASSDQLLRKFAEVGSESNLKLSAKNELRMAKHAKRSIPLNTNVHASSVERSSLLPPPTSGKSLSLIPRLEMGKTKIRASELKNKSIMGTIGKTWRKTIAGASRVLMEKHYNRHKRLINDTY</sequence>
<evidence type="ECO:0000259" key="9">
    <source>
        <dbReference type="SMART" id="SM00835"/>
    </source>
</evidence>
<comment type="caution">
    <text evidence="10">The sequence shown here is derived from an EMBL/GenBank/DDBJ whole genome shotgun (WGS) entry which is preliminary data.</text>
</comment>
<dbReference type="PROSITE" id="PS00725">
    <property type="entry name" value="GERMIN"/>
    <property type="match status" value="1"/>
</dbReference>
<keyword evidence="4" id="KW-0964">Secreted</keyword>
<dbReference type="Gramene" id="OE9A111174T1">
    <property type="protein sequence ID" value="OE9A111174C1"/>
    <property type="gene ID" value="OE9A111174"/>
</dbReference>
<dbReference type="InterPro" id="IPR019780">
    <property type="entry name" value="Germin_Mn-BS"/>
</dbReference>
<dbReference type="AlphaFoldDB" id="A0A8S0ULN0"/>
<dbReference type="EMBL" id="CACTIH010009047">
    <property type="protein sequence ID" value="CAA3021028.1"/>
    <property type="molecule type" value="Genomic_DNA"/>
</dbReference>
<dbReference type="SUPFAM" id="SSF51182">
    <property type="entry name" value="RmlC-like cupins"/>
    <property type="match status" value="1"/>
</dbReference>
<dbReference type="CDD" id="cd02241">
    <property type="entry name" value="cupin_OxOx"/>
    <property type="match status" value="1"/>
</dbReference>
<dbReference type="InterPro" id="IPR011051">
    <property type="entry name" value="RmlC_Cupin_sf"/>
</dbReference>
<feature type="binding site" evidence="8">
    <location>
        <position position="71"/>
    </location>
    <ligand>
        <name>Mn(2+)</name>
        <dbReference type="ChEBI" id="CHEBI:29035"/>
    </ligand>
</feature>
<evidence type="ECO:0000256" key="1">
    <source>
        <dbReference type="ARBA" id="ARBA00004271"/>
    </source>
</evidence>
<keyword evidence="3" id="KW-0052">Apoplast</keyword>
<organism evidence="10 11">
    <name type="scientific">Olea europaea subsp. europaea</name>
    <dbReference type="NCBI Taxonomy" id="158383"/>
    <lineage>
        <taxon>Eukaryota</taxon>
        <taxon>Viridiplantae</taxon>
        <taxon>Streptophyta</taxon>
        <taxon>Embryophyta</taxon>
        <taxon>Tracheophyta</taxon>
        <taxon>Spermatophyta</taxon>
        <taxon>Magnoliopsida</taxon>
        <taxon>eudicotyledons</taxon>
        <taxon>Gunneridae</taxon>
        <taxon>Pentapetalae</taxon>
        <taxon>asterids</taxon>
        <taxon>lamiids</taxon>
        <taxon>Lamiales</taxon>
        <taxon>Oleaceae</taxon>
        <taxon>Oleeae</taxon>
        <taxon>Olea</taxon>
    </lineage>
</organism>
<comment type="subcellular location">
    <subcellularLocation>
        <location evidence="1">Secreted</location>
        <location evidence="1">Extracellular space</location>
        <location evidence="1">Apoplast</location>
    </subcellularLocation>
</comment>
<keyword evidence="11" id="KW-1185">Reference proteome</keyword>
<comment type="similarity">
    <text evidence="2">Belongs to the germin family.</text>
</comment>
<dbReference type="InterPro" id="IPR006045">
    <property type="entry name" value="Cupin_1"/>
</dbReference>
<evidence type="ECO:0000313" key="11">
    <source>
        <dbReference type="Proteomes" id="UP000594638"/>
    </source>
</evidence>
<evidence type="ECO:0000313" key="10">
    <source>
        <dbReference type="EMBL" id="CAA3021028.1"/>
    </source>
</evidence>
<feature type="binding site" evidence="8">
    <location>
        <position position="76"/>
    </location>
    <ligand>
        <name>Mn(2+)</name>
        <dbReference type="ChEBI" id="CHEBI:29035"/>
    </ligand>
</feature>
<dbReference type="GO" id="GO:0030145">
    <property type="term" value="F:manganese ion binding"/>
    <property type="evidence" value="ECO:0007669"/>
    <property type="project" value="InterPro"/>
</dbReference>
<proteinExistence type="inferred from homology"/>
<evidence type="ECO:0000256" key="3">
    <source>
        <dbReference type="ARBA" id="ARBA00022523"/>
    </source>
</evidence>
<dbReference type="PANTHER" id="PTHR36355">
    <property type="entry name" value="EXPRESSED PROTEIN"/>
    <property type="match status" value="1"/>
</dbReference>
<dbReference type="GO" id="GO:0048046">
    <property type="term" value="C:apoplast"/>
    <property type="evidence" value="ECO:0007669"/>
    <property type="project" value="UniProtKB-SubCell"/>
</dbReference>
<feature type="binding site" evidence="7">
    <location>
        <position position="76"/>
    </location>
    <ligand>
        <name>oxalate</name>
        <dbReference type="ChEBI" id="CHEBI:30623"/>
    </ligand>
</feature>
<evidence type="ECO:0000256" key="4">
    <source>
        <dbReference type="ARBA" id="ARBA00022525"/>
    </source>
</evidence>
<keyword evidence="5" id="KW-1015">Disulfide bond</keyword>
<feature type="binding site" evidence="8">
    <location>
        <position position="69"/>
    </location>
    <ligand>
        <name>Mn(2+)</name>
        <dbReference type="ChEBI" id="CHEBI:29035"/>
    </ligand>
</feature>
<dbReference type="Pfam" id="PF00190">
    <property type="entry name" value="Cupin_1"/>
    <property type="match status" value="1"/>
</dbReference>
<dbReference type="SMART" id="SM00835">
    <property type="entry name" value="Cupin_1"/>
    <property type="match status" value="1"/>
</dbReference>
<keyword evidence="6 7" id="KW-0464">Manganese</keyword>
<evidence type="ECO:0000256" key="2">
    <source>
        <dbReference type="ARBA" id="ARBA00007456"/>
    </source>
</evidence>
<dbReference type="Proteomes" id="UP000594638">
    <property type="component" value="Unassembled WGS sequence"/>
</dbReference>
<feature type="binding site" evidence="7">
    <location>
        <position position="71"/>
    </location>
    <ligand>
        <name>oxalate</name>
        <dbReference type="ChEBI" id="CHEBI:30623"/>
    </ligand>
</feature>
<name>A0A8S0ULN0_OLEEU</name>
<protein>
    <submittedName>
        <fullName evidence="10">Germin 2-1</fullName>
    </submittedName>
</protein>
<evidence type="ECO:0000256" key="7">
    <source>
        <dbReference type="PIRSR" id="PIRSR601929-1"/>
    </source>
</evidence>
<gene>
    <name evidence="10" type="ORF">OLEA9_A111174</name>
</gene>
<feature type="domain" description="Cupin type-1" evidence="9">
    <location>
        <begin position="21"/>
        <end position="126"/>
    </location>
</feature>
<evidence type="ECO:0000256" key="8">
    <source>
        <dbReference type="PIRSR" id="PIRSR601929-2"/>
    </source>
</evidence>
<dbReference type="InterPro" id="IPR014710">
    <property type="entry name" value="RmlC-like_jellyroll"/>
</dbReference>
<dbReference type="OrthoDB" id="1731546at2759"/>
<dbReference type="InterPro" id="IPR001929">
    <property type="entry name" value="Germin"/>
</dbReference>
<evidence type="ECO:0000256" key="5">
    <source>
        <dbReference type="ARBA" id="ARBA00023157"/>
    </source>
</evidence>